<evidence type="ECO:0000313" key="8">
    <source>
        <dbReference type="EMBL" id="HJE18837.1"/>
    </source>
</evidence>
<evidence type="ECO:0000256" key="3">
    <source>
        <dbReference type="SAM" id="MobiDB-lite"/>
    </source>
</evidence>
<protein>
    <recommendedName>
        <fullName evidence="10">Fibronectin type-III domain-containing protein</fullName>
    </recommendedName>
</protein>
<feature type="transmembrane region" description="Helical" evidence="4">
    <location>
        <begin position="412"/>
        <end position="433"/>
    </location>
</feature>
<keyword evidence="4" id="KW-0472">Membrane</keyword>
<dbReference type="InterPro" id="IPR024079">
    <property type="entry name" value="MetalloPept_cat_dom_sf"/>
</dbReference>
<reference evidence="8" key="2">
    <citation type="submission" date="2021-09" db="EMBL/GenBank/DDBJ databases">
        <authorList>
            <person name="Gilroy R."/>
        </authorList>
    </citation>
    <scope>NUCLEOTIDE SEQUENCE</scope>
    <source>
        <strain evidence="8">6019</strain>
    </source>
</reference>
<comment type="subcellular location">
    <subcellularLocation>
        <location evidence="1">Secreted</location>
    </subcellularLocation>
</comment>
<dbReference type="Proteomes" id="UP000763505">
    <property type="component" value="Unassembled WGS sequence"/>
</dbReference>
<feature type="compositionally biased region" description="Acidic residues" evidence="3">
    <location>
        <begin position="317"/>
        <end position="396"/>
    </location>
</feature>
<name>A0A921B5E9_9STAP</name>
<gene>
    <name evidence="8" type="ORF">K8V35_00600</name>
</gene>
<dbReference type="AlphaFoldDB" id="A0A921B5E9"/>
<feature type="signal peptide" evidence="5">
    <location>
        <begin position="1"/>
        <end position="25"/>
    </location>
</feature>
<organism evidence="8 9">
    <name type="scientific">Aliicoccus persicus</name>
    <dbReference type="NCBI Taxonomy" id="930138"/>
    <lineage>
        <taxon>Bacteria</taxon>
        <taxon>Bacillati</taxon>
        <taxon>Bacillota</taxon>
        <taxon>Bacilli</taxon>
        <taxon>Bacillales</taxon>
        <taxon>Staphylococcaceae</taxon>
        <taxon>Aliicoccus</taxon>
    </lineage>
</organism>
<evidence type="ECO:0000256" key="1">
    <source>
        <dbReference type="ARBA" id="ARBA00004613"/>
    </source>
</evidence>
<evidence type="ECO:0008006" key="10">
    <source>
        <dbReference type="Google" id="ProtNLM"/>
    </source>
</evidence>
<evidence type="ECO:0000313" key="9">
    <source>
        <dbReference type="Proteomes" id="UP000763505"/>
    </source>
</evidence>
<feature type="domain" description="Fibronectin type-III" evidence="6">
    <location>
        <begin position="215"/>
        <end position="301"/>
    </location>
</feature>
<dbReference type="GO" id="GO:0005576">
    <property type="term" value="C:extracellular region"/>
    <property type="evidence" value="ECO:0007669"/>
    <property type="project" value="UniProtKB-SubCell"/>
</dbReference>
<keyword evidence="4" id="KW-1133">Transmembrane helix</keyword>
<dbReference type="PROSITE" id="PS51995">
    <property type="entry name" value="ATLF"/>
    <property type="match status" value="1"/>
</dbReference>
<dbReference type="CDD" id="cd00063">
    <property type="entry name" value="FN3"/>
    <property type="match status" value="1"/>
</dbReference>
<evidence type="ECO:0000259" key="7">
    <source>
        <dbReference type="PROSITE" id="PS51995"/>
    </source>
</evidence>
<evidence type="ECO:0000256" key="5">
    <source>
        <dbReference type="SAM" id="SignalP"/>
    </source>
</evidence>
<evidence type="ECO:0000256" key="2">
    <source>
        <dbReference type="ARBA" id="ARBA00022525"/>
    </source>
</evidence>
<dbReference type="PROSITE" id="PS50853">
    <property type="entry name" value="FN3"/>
    <property type="match status" value="1"/>
</dbReference>
<sequence>MILRCLSIILMLSLFVMFTPDKIHAQDNNLLNMIEVRSEDGWTNEVNTMVANLNRVDARIHRHTNANGVRIILMDVPLTDLPEFAHLSGSVPSGWSETGLTWDEVPGAGGQTVAARIGYSQPGNSHSVINLELHEYAHAVDDFVAGYKLSNSEEFRQIHSREQNLLFYDHAVPNYFNMASEYFAEAFALYYYGESSRNRLATRAPETYQFISQIHNKLLSVDSTTGNSVTLSFTPLSDATTYNVYRNDELVGEVPASEGGFTDTGLELSTTYGYFVRAVDANGTEIMTSYSTSATAGAEPDPETTEEEVVEEEVVEEVVEESNDEPVEENEEVIEETTEEETVVEETPEQPEVEEETVEESTTDEIPEFEEVTVVEEEQETEESVDTEELEDETVETETQQDQSRNDDGYPVWVYILSGILGTIVTFGVLYILSRRMN</sequence>
<feature type="domain" description="ATLF-like" evidence="7">
    <location>
        <begin position="27"/>
        <end position="216"/>
    </location>
</feature>
<dbReference type="InterPro" id="IPR014781">
    <property type="entry name" value="Anthrax_toxin_lethal/edema_N/C"/>
</dbReference>
<keyword evidence="5" id="KW-0732">Signal</keyword>
<proteinExistence type="predicted"/>
<dbReference type="GO" id="GO:0008237">
    <property type="term" value="F:metallopeptidase activity"/>
    <property type="evidence" value="ECO:0007669"/>
    <property type="project" value="InterPro"/>
</dbReference>
<feature type="region of interest" description="Disordered" evidence="3">
    <location>
        <begin position="317"/>
        <end position="407"/>
    </location>
</feature>
<keyword evidence="2" id="KW-0964">Secreted</keyword>
<dbReference type="InterPro" id="IPR047568">
    <property type="entry name" value="ATLF-like_dom"/>
</dbReference>
<dbReference type="InterPro" id="IPR036116">
    <property type="entry name" value="FN3_sf"/>
</dbReference>
<evidence type="ECO:0000256" key="4">
    <source>
        <dbReference type="SAM" id="Phobius"/>
    </source>
</evidence>
<dbReference type="InterPro" id="IPR013783">
    <property type="entry name" value="Ig-like_fold"/>
</dbReference>
<dbReference type="Gene3D" id="2.60.40.10">
    <property type="entry name" value="Immunoglobulins"/>
    <property type="match status" value="1"/>
</dbReference>
<feature type="chain" id="PRO_5036827517" description="Fibronectin type-III domain-containing protein" evidence="5">
    <location>
        <begin position="26"/>
        <end position="438"/>
    </location>
</feature>
<dbReference type="SUPFAM" id="SSF49265">
    <property type="entry name" value="Fibronectin type III"/>
    <property type="match status" value="1"/>
</dbReference>
<evidence type="ECO:0000259" key="6">
    <source>
        <dbReference type="PROSITE" id="PS50853"/>
    </source>
</evidence>
<accession>A0A921B5E9</accession>
<reference evidence="8" key="1">
    <citation type="journal article" date="2021" name="PeerJ">
        <title>Extensive microbial diversity within the chicken gut microbiome revealed by metagenomics and culture.</title>
        <authorList>
            <person name="Gilroy R."/>
            <person name="Ravi A."/>
            <person name="Getino M."/>
            <person name="Pursley I."/>
            <person name="Horton D.L."/>
            <person name="Alikhan N.F."/>
            <person name="Baker D."/>
            <person name="Gharbi K."/>
            <person name="Hall N."/>
            <person name="Watson M."/>
            <person name="Adriaenssens E.M."/>
            <person name="Foster-Nyarko E."/>
            <person name="Jarju S."/>
            <person name="Secka A."/>
            <person name="Antonio M."/>
            <person name="Oren A."/>
            <person name="Chaudhuri R.R."/>
            <person name="La Ragione R."/>
            <person name="Hildebrand F."/>
            <person name="Pallen M.J."/>
        </authorList>
    </citation>
    <scope>NUCLEOTIDE SEQUENCE</scope>
    <source>
        <strain evidence="8">6019</strain>
    </source>
</reference>
<dbReference type="Gene3D" id="3.40.390.10">
    <property type="entry name" value="Collagenase (Catalytic Domain)"/>
    <property type="match status" value="1"/>
</dbReference>
<dbReference type="Pfam" id="PF07737">
    <property type="entry name" value="ATLF"/>
    <property type="match status" value="1"/>
</dbReference>
<comment type="caution">
    <text evidence="8">The sequence shown here is derived from an EMBL/GenBank/DDBJ whole genome shotgun (WGS) entry which is preliminary data.</text>
</comment>
<keyword evidence="4" id="KW-0812">Transmembrane</keyword>
<dbReference type="SUPFAM" id="SSF55486">
    <property type="entry name" value="Metalloproteases ('zincins'), catalytic domain"/>
    <property type="match status" value="1"/>
</dbReference>
<dbReference type="EMBL" id="DYYI01000006">
    <property type="protein sequence ID" value="HJE18837.1"/>
    <property type="molecule type" value="Genomic_DNA"/>
</dbReference>
<dbReference type="InterPro" id="IPR003961">
    <property type="entry name" value="FN3_dom"/>
</dbReference>
<dbReference type="CDD" id="cd20183">
    <property type="entry name" value="M34_PPEP"/>
    <property type="match status" value="1"/>
</dbReference>